<dbReference type="PANTHER" id="PTHR43272">
    <property type="entry name" value="LONG-CHAIN-FATTY-ACID--COA LIGASE"/>
    <property type="match status" value="1"/>
</dbReference>
<proteinExistence type="predicted"/>
<dbReference type="InterPro" id="IPR042099">
    <property type="entry name" value="ANL_N_sf"/>
</dbReference>
<evidence type="ECO:0000313" key="7">
    <source>
        <dbReference type="Proteomes" id="UP000663845"/>
    </source>
</evidence>
<name>A0A813U044_9BILA</name>
<dbReference type="InterPro" id="IPR000873">
    <property type="entry name" value="AMP-dep_synth/lig_dom"/>
</dbReference>
<dbReference type="GO" id="GO:0005783">
    <property type="term" value="C:endoplasmic reticulum"/>
    <property type="evidence" value="ECO:0007669"/>
    <property type="project" value="TreeGrafter"/>
</dbReference>
<gene>
    <name evidence="5" type="ORF">JYZ213_LOCUS6354</name>
    <name evidence="6" type="ORF">OXD698_LOCUS12936</name>
</gene>
<keyword evidence="2" id="KW-0276">Fatty acid metabolism</keyword>
<keyword evidence="2" id="KW-0443">Lipid metabolism</keyword>
<evidence type="ECO:0000313" key="5">
    <source>
        <dbReference type="EMBL" id="CAF0821820.1"/>
    </source>
</evidence>
<keyword evidence="1" id="KW-0436">Ligase</keyword>
<sequence>MLRLLLKSKGIHVVSRIRGVSVPCINIRTYKTRVQQLHHDGIDYNQQSVEMKADEHIRRCTFYKDLDIWTLYKTICPDVRTLGDVLYEGRTASNNGSCVGILQSSNSTKSIDWLSYSMAIERSLMIGSYLWKSVNLTPMQSKVAIMSSNRPEYLFVEQACYMYGFILVNLYTSYDPAAVMNLLHRTKAEILVVDNIERIKSCQNDLLQNDQLKMIIVMDDKIDNQTNKIQSLSSILKITKANDICERPIIDPDSIATFIMTSGTTGEPKIVMLSHENLLAGSKGHILRIERANIKGPVTARHCSVLPLAHIFERFILLAVLLRGNQVVFCPTPDKFIEYCSIVKPTQMTVVPRILNKIHDKIMMEVSKSKLKQYLVQQSLRSEESGWLSRLILGKVKKLFGNELKAIFTGSAPITRDVLHFFRIALDIPIMSGYGQTETTACGTTTHAGDLSFDTIGSPVATVEVKLIDVPHTKYRSEMNQGEICIRGPTIFKGYYNDEVKTRETIDEKGWLHTGDIGEWASDGALRIIDRTKHIFKLNQGVYIAPERLEDVYIRSPWITQIFVDGISTEATVVAIVIPDEEYVRKNFKSTQTAAFTDLCKEPELKQIILTDLIRLAKDNKLKYFETLTNIYLHPQPFSMENGLLTITLKTRRMNVQKQFQPIINSLYNVKKAATNNL</sequence>
<evidence type="ECO:0000256" key="1">
    <source>
        <dbReference type="ARBA" id="ARBA00022598"/>
    </source>
</evidence>
<organism evidence="5 7">
    <name type="scientific">Adineta steineri</name>
    <dbReference type="NCBI Taxonomy" id="433720"/>
    <lineage>
        <taxon>Eukaryota</taxon>
        <taxon>Metazoa</taxon>
        <taxon>Spiralia</taxon>
        <taxon>Gnathifera</taxon>
        <taxon>Rotifera</taxon>
        <taxon>Eurotatoria</taxon>
        <taxon>Bdelloidea</taxon>
        <taxon>Adinetida</taxon>
        <taxon>Adinetidae</taxon>
        <taxon>Adineta</taxon>
    </lineage>
</organism>
<dbReference type="GO" id="GO:0016020">
    <property type="term" value="C:membrane"/>
    <property type="evidence" value="ECO:0007669"/>
    <property type="project" value="TreeGrafter"/>
</dbReference>
<accession>A0A813U044</accession>
<dbReference type="Pfam" id="PF00501">
    <property type="entry name" value="AMP-binding"/>
    <property type="match status" value="1"/>
</dbReference>
<dbReference type="InterPro" id="IPR020845">
    <property type="entry name" value="AMP-binding_CS"/>
</dbReference>
<evidence type="ECO:0000313" key="6">
    <source>
        <dbReference type="EMBL" id="CAF3710657.1"/>
    </source>
</evidence>
<dbReference type="PANTHER" id="PTHR43272:SF107">
    <property type="entry name" value="LONG-CHAIN-FATTY-ACID--COA LIGASE 5"/>
    <property type="match status" value="1"/>
</dbReference>
<feature type="domain" description="AMP-dependent synthetase/ligase" evidence="4">
    <location>
        <begin position="111"/>
        <end position="496"/>
    </location>
</feature>
<evidence type="ECO:0000256" key="2">
    <source>
        <dbReference type="ARBA" id="ARBA00022832"/>
    </source>
</evidence>
<dbReference type="SUPFAM" id="SSF56801">
    <property type="entry name" value="Acetyl-CoA synthetase-like"/>
    <property type="match status" value="1"/>
</dbReference>
<evidence type="ECO:0000256" key="3">
    <source>
        <dbReference type="ARBA" id="ARBA00026121"/>
    </source>
</evidence>
<dbReference type="EC" id="6.2.1.3" evidence="3"/>
<dbReference type="GO" id="GO:0004467">
    <property type="term" value="F:long-chain fatty acid-CoA ligase activity"/>
    <property type="evidence" value="ECO:0007669"/>
    <property type="project" value="UniProtKB-EC"/>
</dbReference>
<dbReference type="AlphaFoldDB" id="A0A813U044"/>
<evidence type="ECO:0000259" key="4">
    <source>
        <dbReference type="Pfam" id="PF00501"/>
    </source>
</evidence>
<dbReference type="Proteomes" id="UP000663844">
    <property type="component" value="Unassembled WGS sequence"/>
</dbReference>
<dbReference type="Gene3D" id="3.40.50.12780">
    <property type="entry name" value="N-terminal domain of ligase-like"/>
    <property type="match status" value="1"/>
</dbReference>
<protein>
    <recommendedName>
        <fullName evidence="3">long-chain-fatty-acid--CoA ligase</fullName>
        <ecNumber evidence="3">6.2.1.3</ecNumber>
    </recommendedName>
</protein>
<dbReference type="PROSITE" id="PS00455">
    <property type="entry name" value="AMP_BINDING"/>
    <property type="match status" value="1"/>
</dbReference>
<dbReference type="Proteomes" id="UP000663845">
    <property type="component" value="Unassembled WGS sequence"/>
</dbReference>
<dbReference type="EMBL" id="CAJOAZ010000770">
    <property type="protein sequence ID" value="CAF3710657.1"/>
    <property type="molecule type" value="Genomic_DNA"/>
</dbReference>
<reference evidence="5" key="1">
    <citation type="submission" date="2021-02" db="EMBL/GenBank/DDBJ databases">
        <authorList>
            <person name="Nowell W R."/>
        </authorList>
    </citation>
    <scope>NUCLEOTIDE SEQUENCE</scope>
</reference>
<dbReference type="EMBL" id="CAJNOG010000039">
    <property type="protein sequence ID" value="CAF0821820.1"/>
    <property type="molecule type" value="Genomic_DNA"/>
</dbReference>
<comment type="caution">
    <text evidence="5">The sequence shown here is derived from an EMBL/GenBank/DDBJ whole genome shotgun (WGS) entry which is preliminary data.</text>
</comment>